<sequence length="446" mass="49364">MKYSTMKTTRISSPTWGLLILAFLSGVRNGVGVCHLENYVSSCILDILEEHIEATAVINHCHLPLDITFLIAYQYKNSTRHTWKYTFVTTNQNERVLIPGLLLPNAPHTPVFLYARVPEAEFNMHNSSFVAIEASFIADLGIDEWEEAEFLNHTVYIPSTSDCGFINQKGYGYDPIPWIIGGLFIIALVTGVLGVGCYYYQRKKLAVDQLALVSAMEVGIPGSQPYQMDAAAEQNIETSETLNGNIPSTENIDNVQDGEHPQNSDCINNGQAKNGKKGFKFERLKEDIANVTGDTSVERDTSVIISNPAFREDNNIHFPANQEVRGGVKQAKNYEPFQGNKNNVLENGNVNVCFESDDEPEQRASSSRCSTMEESVQYHMPDNQEVIDGEQYVDSDDRENNGQQVGQGARRKVKGMTTSVTGPSTSSSSTIIVSEEANNADSHKSL</sequence>
<dbReference type="EMBL" id="JAWQEG010001476">
    <property type="protein sequence ID" value="KAK3879226.1"/>
    <property type="molecule type" value="Genomic_DNA"/>
</dbReference>
<name>A0AAE1FTA9_PETCI</name>
<comment type="caution">
    <text evidence="3">The sequence shown here is derived from an EMBL/GenBank/DDBJ whole genome shotgun (WGS) entry which is preliminary data.</text>
</comment>
<gene>
    <name evidence="3" type="ORF">Pcinc_016190</name>
</gene>
<accession>A0AAE1FTA9</accession>
<proteinExistence type="predicted"/>
<keyword evidence="2" id="KW-0472">Membrane</keyword>
<evidence type="ECO:0000256" key="1">
    <source>
        <dbReference type="SAM" id="MobiDB-lite"/>
    </source>
</evidence>
<evidence type="ECO:0000256" key="2">
    <source>
        <dbReference type="SAM" id="Phobius"/>
    </source>
</evidence>
<evidence type="ECO:0000313" key="4">
    <source>
        <dbReference type="Proteomes" id="UP001286313"/>
    </source>
</evidence>
<organism evidence="3 4">
    <name type="scientific">Petrolisthes cinctipes</name>
    <name type="common">Flat porcelain crab</name>
    <dbReference type="NCBI Taxonomy" id="88211"/>
    <lineage>
        <taxon>Eukaryota</taxon>
        <taxon>Metazoa</taxon>
        <taxon>Ecdysozoa</taxon>
        <taxon>Arthropoda</taxon>
        <taxon>Crustacea</taxon>
        <taxon>Multicrustacea</taxon>
        <taxon>Malacostraca</taxon>
        <taxon>Eumalacostraca</taxon>
        <taxon>Eucarida</taxon>
        <taxon>Decapoda</taxon>
        <taxon>Pleocyemata</taxon>
        <taxon>Anomura</taxon>
        <taxon>Galatheoidea</taxon>
        <taxon>Porcellanidae</taxon>
        <taxon>Petrolisthes</taxon>
    </lineage>
</organism>
<evidence type="ECO:0000313" key="3">
    <source>
        <dbReference type="EMBL" id="KAK3879226.1"/>
    </source>
</evidence>
<dbReference type="Proteomes" id="UP001286313">
    <property type="component" value="Unassembled WGS sequence"/>
</dbReference>
<reference evidence="3" key="1">
    <citation type="submission" date="2023-10" db="EMBL/GenBank/DDBJ databases">
        <title>Genome assemblies of two species of porcelain crab, Petrolisthes cinctipes and Petrolisthes manimaculis (Anomura: Porcellanidae).</title>
        <authorList>
            <person name="Angst P."/>
        </authorList>
    </citation>
    <scope>NUCLEOTIDE SEQUENCE</scope>
    <source>
        <strain evidence="3">PB745_01</strain>
        <tissue evidence="3">Gill</tissue>
    </source>
</reference>
<feature type="region of interest" description="Disordered" evidence="1">
    <location>
        <begin position="394"/>
        <end position="446"/>
    </location>
</feature>
<keyword evidence="2" id="KW-1133">Transmembrane helix</keyword>
<keyword evidence="4" id="KW-1185">Reference proteome</keyword>
<keyword evidence="2" id="KW-0812">Transmembrane</keyword>
<protein>
    <submittedName>
        <fullName evidence="3">Uncharacterized protein</fullName>
    </submittedName>
</protein>
<dbReference type="AlphaFoldDB" id="A0AAE1FTA9"/>
<feature type="transmembrane region" description="Helical" evidence="2">
    <location>
        <begin position="176"/>
        <end position="200"/>
    </location>
</feature>
<feature type="compositionally biased region" description="Low complexity" evidence="1">
    <location>
        <begin position="417"/>
        <end position="434"/>
    </location>
</feature>